<dbReference type="PATRIC" id="fig|1160705.3.peg.3319"/>
<dbReference type="AlphaFoldDB" id="L8PH06"/>
<proteinExistence type="predicted"/>
<keyword evidence="1" id="KW-1133">Transmembrane helix</keyword>
<dbReference type="SUPFAM" id="SSF47090">
    <property type="entry name" value="PGBD-like"/>
    <property type="match status" value="1"/>
</dbReference>
<feature type="transmembrane region" description="Helical" evidence="1">
    <location>
        <begin position="46"/>
        <end position="67"/>
    </location>
</feature>
<dbReference type="InterPro" id="IPR002477">
    <property type="entry name" value="Peptidoglycan-bd-like"/>
</dbReference>
<keyword evidence="3" id="KW-0723">Serine/threonine-protein kinase</keyword>
<evidence type="ECO:0000256" key="1">
    <source>
        <dbReference type="SAM" id="Phobius"/>
    </source>
</evidence>
<dbReference type="InterPro" id="IPR036365">
    <property type="entry name" value="PGBD-like_sf"/>
</dbReference>
<keyword evidence="1" id="KW-0472">Membrane</keyword>
<dbReference type="InterPro" id="IPR036366">
    <property type="entry name" value="PGBDSf"/>
</dbReference>
<keyword evidence="1" id="KW-0812">Transmembrane</keyword>
<organism evidence="3 4">
    <name type="scientific">Streptomyces viridochromogenes Tue57</name>
    <dbReference type="NCBI Taxonomy" id="1160705"/>
    <lineage>
        <taxon>Bacteria</taxon>
        <taxon>Bacillati</taxon>
        <taxon>Actinomycetota</taxon>
        <taxon>Actinomycetes</taxon>
        <taxon>Kitasatosporales</taxon>
        <taxon>Streptomycetaceae</taxon>
        <taxon>Streptomyces</taxon>
    </lineage>
</organism>
<dbReference type="EMBL" id="AMLP01000106">
    <property type="protein sequence ID" value="ELS55670.1"/>
    <property type="molecule type" value="Genomic_DNA"/>
</dbReference>
<dbReference type="GO" id="GO:0004674">
    <property type="term" value="F:protein serine/threonine kinase activity"/>
    <property type="evidence" value="ECO:0007669"/>
    <property type="project" value="UniProtKB-KW"/>
</dbReference>
<gene>
    <name evidence="3" type="ORF">STVIR_3347</name>
</gene>
<dbReference type="Proteomes" id="UP000011205">
    <property type="component" value="Unassembled WGS sequence"/>
</dbReference>
<keyword evidence="3" id="KW-0418">Kinase</keyword>
<keyword evidence="3" id="KW-0808">Transferase</keyword>
<name>L8PH06_STRVR</name>
<feature type="domain" description="Peptidoglycan binding-like" evidence="2">
    <location>
        <begin position="120"/>
        <end position="179"/>
    </location>
</feature>
<comment type="caution">
    <text evidence="3">The sequence shown here is derived from an EMBL/GenBank/DDBJ whole genome shotgun (WGS) entry which is preliminary data.</text>
</comment>
<protein>
    <submittedName>
        <fullName evidence="3">Putative Serine/threonine protein kinase</fullName>
    </submittedName>
</protein>
<dbReference type="Gene3D" id="1.10.101.10">
    <property type="entry name" value="PGBD-like superfamily/PGBD"/>
    <property type="match status" value="1"/>
</dbReference>
<evidence type="ECO:0000259" key="2">
    <source>
        <dbReference type="Pfam" id="PF01471"/>
    </source>
</evidence>
<accession>L8PH06</accession>
<dbReference type="Pfam" id="PF01471">
    <property type="entry name" value="PG_binding_1"/>
    <property type="match status" value="1"/>
</dbReference>
<evidence type="ECO:0000313" key="3">
    <source>
        <dbReference type="EMBL" id="ELS55670.1"/>
    </source>
</evidence>
<evidence type="ECO:0000313" key="4">
    <source>
        <dbReference type="Proteomes" id="UP000011205"/>
    </source>
</evidence>
<reference evidence="3 4" key="1">
    <citation type="journal article" date="2013" name="Genome Announc.">
        <title>Draft Genome Sequence of Streptomyces viridochromogenes Strain Tu57, Producer of Avilamycin.</title>
        <authorList>
            <person name="Gruning B.A."/>
            <person name="Erxleben A."/>
            <person name="Hahnlein A."/>
            <person name="Gunther S."/>
        </authorList>
    </citation>
    <scope>NUCLEOTIDE SEQUENCE [LARGE SCALE GENOMIC DNA]</scope>
    <source>
        <strain evidence="3 4">Tue57</strain>
    </source>
</reference>
<sequence length="187" mass="20434">MRDCLGRTHADRIDTEALLRRAEQASGAARSARLPRLRPRRWRGPALIAALMAVAVLATAWGVRYYMRETPGENVFVVSEGVATTATCKKPLVYEDARYGFGYTAGWSITWEIEIKQGDSGSFVSEAQCLLKHLHGITKVGDEMDGTFGPLTHDAVVAFQQRAGMDANGIVGPKTWSALRKASNPGR</sequence>